<reference evidence="1 2" key="3">
    <citation type="journal article" date="2010" name="BMC Genomics">
        <title>Transcriptome sequencing and comparative analysis of cucumber flowers with different sex types.</title>
        <authorList>
            <person name="Guo S."/>
            <person name="Zheng Y."/>
            <person name="Joung J.G."/>
            <person name="Liu S."/>
            <person name="Zhang Z."/>
            <person name="Crasta O.R."/>
            <person name="Sobral B.W."/>
            <person name="Xu Y."/>
            <person name="Huang S."/>
            <person name="Fei Z."/>
        </authorList>
    </citation>
    <scope>NUCLEOTIDE SEQUENCE [LARGE SCALE GENOMIC DNA]</scope>
    <source>
        <strain evidence="2">cv. 9930</strain>
    </source>
</reference>
<keyword evidence="2" id="KW-1185">Reference proteome</keyword>
<dbReference type="Gramene" id="KGN44890">
    <property type="protein sequence ID" value="KGN44890"/>
    <property type="gene ID" value="Csa_7G394590"/>
</dbReference>
<accession>A0A0A0K587</accession>
<protein>
    <submittedName>
        <fullName evidence="1">Uncharacterized protein</fullName>
    </submittedName>
</protein>
<dbReference type="Proteomes" id="UP000029981">
    <property type="component" value="Chromosome 7"/>
</dbReference>
<evidence type="ECO:0000313" key="1">
    <source>
        <dbReference type="EMBL" id="KGN44890.1"/>
    </source>
</evidence>
<name>A0A0A0K587_CUCSA</name>
<reference evidence="1 2" key="4">
    <citation type="journal article" date="2011" name="BMC Genomics">
        <title>RNA-Seq improves annotation of protein-coding genes in the cucumber genome.</title>
        <authorList>
            <person name="Li Z."/>
            <person name="Zhang Z."/>
            <person name="Yan P."/>
            <person name="Huang S."/>
            <person name="Fei Z."/>
            <person name="Lin K."/>
        </authorList>
    </citation>
    <scope>NUCLEOTIDE SEQUENCE [LARGE SCALE GENOMIC DNA]</scope>
    <source>
        <strain evidence="2">cv. 9930</strain>
    </source>
</reference>
<reference evidence="1 2" key="1">
    <citation type="journal article" date="2009" name="Nat. Genet.">
        <title>The genome of the cucumber, Cucumis sativus L.</title>
        <authorList>
            <person name="Huang S."/>
            <person name="Li R."/>
            <person name="Zhang Z."/>
            <person name="Li L."/>
            <person name="Gu X."/>
            <person name="Fan W."/>
            <person name="Lucas W.J."/>
            <person name="Wang X."/>
            <person name="Xie B."/>
            <person name="Ni P."/>
            <person name="Ren Y."/>
            <person name="Zhu H."/>
            <person name="Li J."/>
            <person name="Lin K."/>
            <person name="Jin W."/>
            <person name="Fei Z."/>
            <person name="Li G."/>
            <person name="Staub J."/>
            <person name="Kilian A."/>
            <person name="van der Vossen E.A."/>
            <person name="Wu Y."/>
            <person name="Guo J."/>
            <person name="He J."/>
            <person name="Jia Z."/>
            <person name="Ren Y."/>
            <person name="Tian G."/>
            <person name="Lu Y."/>
            <person name="Ruan J."/>
            <person name="Qian W."/>
            <person name="Wang M."/>
            <person name="Huang Q."/>
            <person name="Li B."/>
            <person name="Xuan Z."/>
            <person name="Cao J."/>
            <person name="Asan"/>
            <person name="Wu Z."/>
            <person name="Zhang J."/>
            <person name="Cai Q."/>
            <person name="Bai Y."/>
            <person name="Zhao B."/>
            <person name="Han Y."/>
            <person name="Li Y."/>
            <person name="Li X."/>
            <person name="Wang S."/>
            <person name="Shi Q."/>
            <person name="Liu S."/>
            <person name="Cho W.K."/>
            <person name="Kim J.Y."/>
            <person name="Xu Y."/>
            <person name="Heller-Uszynska K."/>
            <person name="Miao H."/>
            <person name="Cheng Z."/>
            <person name="Zhang S."/>
            <person name="Wu J."/>
            <person name="Yang Y."/>
            <person name="Kang H."/>
            <person name="Li M."/>
            <person name="Liang H."/>
            <person name="Ren X."/>
            <person name="Shi Z."/>
            <person name="Wen M."/>
            <person name="Jian M."/>
            <person name="Yang H."/>
            <person name="Zhang G."/>
            <person name="Yang Z."/>
            <person name="Chen R."/>
            <person name="Liu S."/>
            <person name="Li J."/>
            <person name="Ma L."/>
            <person name="Liu H."/>
            <person name="Zhou Y."/>
            <person name="Zhao J."/>
            <person name="Fang X."/>
            <person name="Li G."/>
            <person name="Fang L."/>
            <person name="Li Y."/>
            <person name="Liu D."/>
            <person name="Zheng H."/>
            <person name="Zhang Y."/>
            <person name="Qin N."/>
            <person name="Li Z."/>
            <person name="Yang G."/>
            <person name="Yang S."/>
            <person name="Bolund L."/>
            <person name="Kristiansen K."/>
            <person name="Zheng H."/>
            <person name="Li S."/>
            <person name="Zhang X."/>
            <person name="Yang H."/>
            <person name="Wang J."/>
            <person name="Sun R."/>
            <person name="Zhang B."/>
            <person name="Jiang S."/>
            <person name="Wang J."/>
            <person name="Du Y."/>
            <person name="Li S."/>
        </authorList>
    </citation>
    <scope>NUCLEOTIDE SEQUENCE [LARGE SCALE GENOMIC DNA]</scope>
    <source>
        <strain evidence="2">cv. 9930</strain>
    </source>
</reference>
<reference evidence="1 2" key="2">
    <citation type="journal article" date="2009" name="PLoS ONE">
        <title>An integrated genetic and cytogenetic map of the cucumber genome.</title>
        <authorList>
            <person name="Ren Y."/>
            <person name="Zhang Z."/>
            <person name="Liu J."/>
            <person name="Staub J.E."/>
            <person name="Han Y."/>
            <person name="Cheng Z."/>
            <person name="Li X."/>
            <person name="Lu J."/>
            <person name="Miao H."/>
            <person name="Kang H."/>
            <person name="Xie B."/>
            <person name="Gu X."/>
            <person name="Wang X."/>
            <person name="Du Y."/>
            <person name="Jin W."/>
            <person name="Huang S."/>
        </authorList>
    </citation>
    <scope>NUCLEOTIDE SEQUENCE [LARGE SCALE GENOMIC DNA]</scope>
    <source>
        <strain evidence="2">cv. 9930</strain>
    </source>
</reference>
<sequence>MESLNTTSDIMIQYEPIFFFISIPYRNPLKFSSVFLTDSTNPTPQVFDSFVDFYSDFLHTALSLIFRFTFCISIPSPSFVDIPSPTILDEDMRNLCAMHPDFCMR</sequence>
<proteinExistence type="predicted"/>
<evidence type="ECO:0000313" key="2">
    <source>
        <dbReference type="Proteomes" id="UP000029981"/>
    </source>
</evidence>
<organism evidence="1 2">
    <name type="scientific">Cucumis sativus</name>
    <name type="common">Cucumber</name>
    <dbReference type="NCBI Taxonomy" id="3659"/>
    <lineage>
        <taxon>Eukaryota</taxon>
        <taxon>Viridiplantae</taxon>
        <taxon>Streptophyta</taxon>
        <taxon>Embryophyta</taxon>
        <taxon>Tracheophyta</taxon>
        <taxon>Spermatophyta</taxon>
        <taxon>Magnoliopsida</taxon>
        <taxon>eudicotyledons</taxon>
        <taxon>Gunneridae</taxon>
        <taxon>Pentapetalae</taxon>
        <taxon>rosids</taxon>
        <taxon>fabids</taxon>
        <taxon>Cucurbitales</taxon>
        <taxon>Cucurbitaceae</taxon>
        <taxon>Benincaseae</taxon>
        <taxon>Cucumis</taxon>
    </lineage>
</organism>
<dbReference type="AlphaFoldDB" id="A0A0A0K587"/>
<gene>
    <name evidence="1" type="ORF">Csa_7G394590</name>
</gene>
<dbReference type="EMBL" id="CM002928">
    <property type="protein sequence ID" value="KGN44890.1"/>
    <property type="molecule type" value="Genomic_DNA"/>
</dbReference>